<dbReference type="CDD" id="cd02440">
    <property type="entry name" value="AdoMet_MTases"/>
    <property type="match status" value="1"/>
</dbReference>
<organism evidence="2 3">
    <name type="scientific">Agrococcus sediminis</name>
    <dbReference type="NCBI Taxonomy" id="2599924"/>
    <lineage>
        <taxon>Bacteria</taxon>
        <taxon>Bacillati</taxon>
        <taxon>Actinomycetota</taxon>
        <taxon>Actinomycetes</taxon>
        <taxon>Micrococcales</taxon>
        <taxon>Microbacteriaceae</taxon>
        <taxon>Agrococcus</taxon>
    </lineage>
</organism>
<keyword evidence="3" id="KW-1185">Reference proteome</keyword>
<dbReference type="SUPFAM" id="SSF53335">
    <property type="entry name" value="S-adenosyl-L-methionine-dependent methyltransferases"/>
    <property type="match status" value="1"/>
</dbReference>
<dbReference type="AlphaFoldDB" id="A0A5M8QJU9"/>
<evidence type="ECO:0000259" key="1">
    <source>
        <dbReference type="Pfam" id="PF13649"/>
    </source>
</evidence>
<protein>
    <submittedName>
        <fullName evidence="2">Class I SAM-dependent methyltransferase</fullName>
    </submittedName>
</protein>
<gene>
    <name evidence="2" type="ORF">FQ330_05810</name>
</gene>
<keyword evidence="2" id="KW-0808">Transferase</keyword>
<dbReference type="Gene3D" id="3.40.50.150">
    <property type="entry name" value="Vaccinia Virus protein VP39"/>
    <property type="match status" value="1"/>
</dbReference>
<proteinExistence type="predicted"/>
<dbReference type="Proteomes" id="UP000323221">
    <property type="component" value="Unassembled WGS sequence"/>
</dbReference>
<keyword evidence="2" id="KW-0489">Methyltransferase</keyword>
<dbReference type="GO" id="GO:0032259">
    <property type="term" value="P:methylation"/>
    <property type="evidence" value="ECO:0007669"/>
    <property type="project" value="UniProtKB-KW"/>
</dbReference>
<accession>A0A5M8QJU9</accession>
<dbReference type="EMBL" id="VOIR01000012">
    <property type="protein sequence ID" value="KAA6435264.1"/>
    <property type="molecule type" value="Genomic_DNA"/>
</dbReference>
<reference evidence="2 3" key="1">
    <citation type="submission" date="2019-08" db="EMBL/GenBank/DDBJ databases">
        <title>Agrococcus lahaulensis sp. nov., isolated from a cold desert of the Indian Himalayas.</title>
        <authorList>
            <person name="Qu J.H."/>
        </authorList>
    </citation>
    <scope>NUCLEOTIDE SEQUENCE [LARGE SCALE GENOMIC DNA]</scope>
    <source>
        <strain evidence="2 3">NS18</strain>
    </source>
</reference>
<sequence>MTTTQERITSADLGWWLTKSAELEWTFAKTYAKTAPHSYVARGRTAGMSDEDYIRAGRVIHTFGRPGKFYDRTEIYLEARGIKWWTMDRDVRDTGLINQAPTDRLYGVQDAPSTESIFTSPYDELASGWDAENPTSEALAGALTAAFERLRSTYPPSVLDIGCGTGRVLDLGLARPERYAGVDPSGAMLNHLVRKHPRVGAVYPLQLDVPAAPWFTHGQFEIVTALMPPGDALSAPLIEELRRIASRGVVVGDGDDVHVLDPVAPQN</sequence>
<dbReference type="OrthoDB" id="2054683at2"/>
<name>A0A5M8QJU9_9MICO</name>
<comment type="caution">
    <text evidence="2">The sequence shown here is derived from an EMBL/GenBank/DDBJ whole genome shotgun (WGS) entry which is preliminary data.</text>
</comment>
<feature type="domain" description="Methyltransferase" evidence="1">
    <location>
        <begin position="158"/>
        <end position="227"/>
    </location>
</feature>
<evidence type="ECO:0000313" key="2">
    <source>
        <dbReference type="EMBL" id="KAA6435264.1"/>
    </source>
</evidence>
<dbReference type="InterPro" id="IPR029063">
    <property type="entry name" value="SAM-dependent_MTases_sf"/>
</dbReference>
<dbReference type="Pfam" id="PF13649">
    <property type="entry name" value="Methyltransf_25"/>
    <property type="match status" value="1"/>
</dbReference>
<evidence type="ECO:0000313" key="3">
    <source>
        <dbReference type="Proteomes" id="UP000323221"/>
    </source>
</evidence>
<dbReference type="InterPro" id="IPR041698">
    <property type="entry name" value="Methyltransf_25"/>
</dbReference>
<dbReference type="RefSeq" id="WP_146355928.1">
    <property type="nucleotide sequence ID" value="NZ_VOIR01000012.1"/>
</dbReference>
<dbReference type="GO" id="GO:0008168">
    <property type="term" value="F:methyltransferase activity"/>
    <property type="evidence" value="ECO:0007669"/>
    <property type="project" value="UniProtKB-KW"/>
</dbReference>